<name>A0A183UL13_TOXCA</name>
<dbReference type="GO" id="GO:0005524">
    <property type="term" value="F:ATP binding"/>
    <property type="evidence" value="ECO:0007669"/>
    <property type="project" value="UniProtKB-KW"/>
</dbReference>
<evidence type="ECO:0000256" key="3">
    <source>
        <dbReference type="ARBA" id="ARBA00022840"/>
    </source>
</evidence>
<dbReference type="PANTHER" id="PTHR43311:SF2">
    <property type="entry name" value="GLUTAMATE--TRNA LIGASE, MITOCHONDRIAL-RELATED"/>
    <property type="match status" value="1"/>
</dbReference>
<proteinExistence type="predicted"/>
<dbReference type="GO" id="GO:0005739">
    <property type="term" value="C:mitochondrion"/>
    <property type="evidence" value="ECO:0007669"/>
    <property type="project" value="TreeGrafter"/>
</dbReference>
<evidence type="ECO:0000313" key="6">
    <source>
        <dbReference type="EMBL" id="VDM40504.1"/>
    </source>
</evidence>
<evidence type="ECO:0000313" key="7">
    <source>
        <dbReference type="Proteomes" id="UP000050794"/>
    </source>
</evidence>
<dbReference type="GO" id="GO:0004818">
    <property type="term" value="F:glutamate-tRNA ligase activity"/>
    <property type="evidence" value="ECO:0007669"/>
    <property type="project" value="TreeGrafter"/>
</dbReference>
<sequence>MSFVARCNIVSQFLCSTILGDCRYILLQSTHGSGNDVRVRFAPSPTGKMHLGGLRTALYNFLFARSHGGKFILRIEDTDQQRVIPGTARQAG</sequence>
<dbReference type="SUPFAM" id="SSF52374">
    <property type="entry name" value="Nucleotidylyl transferase"/>
    <property type="match status" value="1"/>
</dbReference>
<feature type="domain" description="Glutamyl/glutaminyl-tRNA synthetase class Ib catalytic" evidence="5">
    <location>
        <begin position="37"/>
        <end position="87"/>
    </location>
</feature>
<gene>
    <name evidence="6" type="ORF">TCNE_LOCUS9183</name>
</gene>
<evidence type="ECO:0000256" key="2">
    <source>
        <dbReference type="ARBA" id="ARBA00022741"/>
    </source>
</evidence>
<keyword evidence="1" id="KW-0436">Ligase</keyword>
<dbReference type="PRINTS" id="PR00987">
    <property type="entry name" value="TRNASYNTHGLU"/>
</dbReference>
<dbReference type="Proteomes" id="UP000050794">
    <property type="component" value="Unassembled WGS sequence"/>
</dbReference>
<dbReference type="Pfam" id="PF00749">
    <property type="entry name" value="tRNA-synt_1c"/>
    <property type="match status" value="1"/>
</dbReference>
<evidence type="ECO:0000313" key="8">
    <source>
        <dbReference type="WBParaSite" id="TCNE_0000918301-mRNA-1"/>
    </source>
</evidence>
<dbReference type="InterPro" id="IPR049940">
    <property type="entry name" value="GluQ/Sye"/>
</dbReference>
<dbReference type="PROSITE" id="PS00178">
    <property type="entry name" value="AA_TRNA_LIGASE_I"/>
    <property type="match status" value="1"/>
</dbReference>
<evidence type="ECO:0000256" key="1">
    <source>
        <dbReference type="ARBA" id="ARBA00022598"/>
    </source>
</evidence>
<keyword evidence="4" id="KW-0030">Aminoacyl-tRNA synthetase</keyword>
<dbReference type="Gene3D" id="3.40.50.620">
    <property type="entry name" value="HUPs"/>
    <property type="match status" value="1"/>
</dbReference>
<evidence type="ECO:0000256" key="4">
    <source>
        <dbReference type="ARBA" id="ARBA00023146"/>
    </source>
</evidence>
<dbReference type="InterPro" id="IPR014729">
    <property type="entry name" value="Rossmann-like_a/b/a_fold"/>
</dbReference>
<protein>
    <submittedName>
        <fullName evidence="8">tRNA-synt_1c domain-containing protein</fullName>
    </submittedName>
</protein>
<dbReference type="InterPro" id="IPR020058">
    <property type="entry name" value="Glu/Gln-tRNA-synth_Ib_cat-dom"/>
</dbReference>
<reference evidence="8" key="1">
    <citation type="submission" date="2016-06" db="UniProtKB">
        <authorList>
            <consortium name="WormBaseParasite"/>
        </authorList>
    </citation>
    <scope>IDENTIFICATION</scope>
</reference>
<dbReference type="AlphaFoldDB" id="A0A183UL13"/>
<reference evidence="6 7" key="2">
    <citation type="submission" date="2018-11" db="EMBL/GenBank/DDBJ databases">
        <authorList>
            <consortium name="Pathogen Informatics"/>
        </authorList>
    </citation>
    <scope>NUCLEOTIDE SEQUENCE [LARGE SCALE GENOMIC DNA]</scope>
</reference>
<keyword evidence="2" id="KW-0547">Nucleotide-binding</keyword>
<dbReference type="InterPro" id="IPR001412">
    <property type="entry name" value="aa-tRNA-synth_I_CS"/>
</dbReference>
<dbReference type="EMBL" id="UYWY01020101">
    <property type="protein sequence ID" value="VDM40504.1"/>
    <property type="molecule type" value="Genomic_DNA"/>
</dbReference>
<dbReference type="PANTHER" id="PTHR43311">
    <property type="entry name" value="GLUTAMATE--TRNA LIGASE"/>
    <property type="match status" value="1"/>
</dbReference>
<dbReference type="InterPro" id="IPR000924">
    <property type="entry name" value="Glu/Gln-tRNA-synth"/>
</dbReference>
<organism evidence="7 8">
    <name type="scientific">Toxocara canis</name>
    <name type="common">Canine roundworm</name>
    <dbReference type="NCBI Taxonomy" id="6265"/>
    <lineage>
        <taxon>Eukaryota</taxon>
        <taxon>Metazoa</taxon>
        <taxon>Ecdysozoa</taxon>
        <taxon>Nematoda</taxon>
        <taxon>Chromadorea</taxon>
        <taxon>Rhabditida</taxon>
        <taxon>Spirurina</taxon>
        <taxon>Ascaridomorpha</taxon>
        <taxon>Ascaridoidea</taxon>
        <taxon>Toxocaridae</taxon>
        <taxon>Toxocara</taxon>
    </lineage>
</organism>
<dbReference type="WBParaSite" id="TCNE_0000918301-mRNA-1">
    <property type="protein sequence ID" value="TCNE_0000918301-mRNA-1"/>
    <property type="gene ID" value="TCNE_0000918301"/>
</dbReference>
<accession>A0A183UL13</accession>
<keyword evidence="3" id="KW-0067">ATP-binding</keyword>
<dbReference type="GO" id="GO:0006424">
    <property type="term" value="P:glutamyl-tRNA aminoacylation"/>
    <property type="evidence" value="ECO:0007669"/>
    <property type="project" value="TreeGrafter"/>
</dbReference>
<evidence type="ECO:0000259" key="5">
    <source>
        <dbReference type="Pfam" id="PF00749"/>
    </source>
</evidence>
<keyword evidence="7" id="KW-1185">Reference proteome</keyword>